<comment type="caution">
    <text evidence="19">The sequence shown here is derived from an EMBL/GenBank/DDBJ whole genome shotgun (WGS) entry which is preliminary data.</text>
</comment>
<evidence type="ECO:0000256" key="1">
    <source>
        <dbReference type="ARBA" id="ARBA00004651"/>
    </source>
</evidence>
<evidence type="ECO:0000313" key="19">
    <source>
        <dbReference type="EMBL" id="KAK1885964.1"/>
    </source>
</evidence>
<feature type="transmembrane region" description="Helical" evidence="17">
    <location>
        <begin position="251"/>
        <end position="273"/>
    </location>
</feature>
<comment type="subcellular location">
    <subcellularLocation>
        <location evidence="1">Cell membrane</location>
        <topology evidence="1">Multi-pass membrane protein</topology>
    </subcellularLocation>
</comment>
<evidence type="ECO:0000256" key="12">
    <source>
        <dbReference type="ARBA" id="ARBA00023224"/>
    </source>
</evidence>
<evidence type="ECO:0000256" key="16">
    <source>
        <dbReference type="SAM" id="MobiDB-lite"/>
    </source>
</evidence>
<keyword evidence="5 17" id="KW-1133">Transmembrane helix</keyword>
<keyword evidence="12 15" id="KW-0807">Transducer</keyword>
<feature type="domain" description="G-protein coupled receptors family 1 profile" evidence="18">
    <location>
        <begin position="111"/>
        <end position="293"/>
    </location>
</feature>
<dbReference type="EMBL" id="JASDAP010000020">
    <property type="protein sequence ID" value="KAK1885964.1"/>
    <property type="molecule type" value="Genomic_DNA"/>
</dbReference>
<evidence type="ECO:0000256" key="7">
    <source>
        <dbReference type="ARBA" id="ARBA00023136"/>
    </source>
</evidence>
<evidence type="ECO:0000256" key="15">
    <source>
        <dbReference type="RuleBase" id="RU000688"/>
    </source>
</evidence>
<dbReference type="GO" id="GO:0051379">
    <property type="term" value="F:epinephrine binding"/>
    <property type="evidence" value="ECO:0007669"/>
    <property type="project" value="TreeGrafter"/>
</dbReference>
<feature type="compositionally biased region" description="Basic and acidic residues" evidence="16">
    <location>
        <begin position="334"/>
        <end position="345"/>
    </location>
</feature>
<proteinExistence type="inferred from homology"/>
<dbReference type="Pfam" id="PF00001">
    <property type="entry name" value="7tm_1"/>
    <property type="match status" value="1"/>
</dbReference>
<keyword evidence="6 15" id="KW-0297">G-protein coupled receptor</keyword>
<evidence type="ECO:0000256" key="9">
    <source>
        <dbReference type="ARBA" id="ARBA00023157"/>
    </source>
</evidence>
<comment type="similarity">
    <text evidence="15">Belongs to the G-protein coupled receptor 1 family.</text>
</comment>
<evidence type="ECO:0000256" key="5">
    <source>
        <dbReference type="ARBA" id="ARBA00022989"/>
    </source>
</evidence>
<feature type="transmembrane region" description="Helical" evidence="17">
    <location>
        <begin position="170"/>
        <end position="190"/>
    </location>
</feature>
<sequence length="390" mass="43566">MISSPLGPPLSPDHCVGRERRRGGKKSSRFIRHMDPLCFLLICLKKLPADSYFNVRASLALDSLCHRFLPQPCCELLAPCFLVMIFVKPSLRISLPLTVLVGIMIMLTVFGNVLVVIAVFTSRALRAPQNLFLVSLASADILVATLVMPFSLANELMGYWYFGEVWCEIYLALDVLFCTASIAHLCAISLDRYWSITQAIEYNLKRTPRRIKCIIFIVWVIAAVISFPPLITMEKENSVEDPVCKINNDKWYVISSCIGSFFLPCVIMVLVYVRIYQIAKKRTRAPPGDRKRTEMPKTATVAAADQKANGVGAEERLCHEKLNGEQDIELKEMVRGEKGADEEKGQVNGVDLEDSSSSDHKVKNPCSIKKKVPKGKTKLSQIKPGDEGVQ</sequence>
<reference evidence="19" key="1">
    <citation type="submission" date="2023-04" db="EMBL/GenBank/DDBJ databases">
        <title>Chromosome-level genome of Chaenocephalus aceratus.</title>
        <authorList>
            <person name="Park H."/>
        </authorList>
    </citation>
    <scope>NUCLEOTIDE SEQUENCE</scope>
    <source>
        <strain evidence="19">DE</strain>
        <tissue evidence="19">Muscle</tissue>
    </source>
</reference>
<dbReference type="Gene3D" id="1.20.1070.10">
    <property type="entry name" value="Rhodopsin 7-helix transmembrane proteins"/>
    <property type="match status" value="1"/>
</dbReference>
<dbReference type="GO" id="GO:0005886">
    <property type="term" value="C:plasma membrane"/>
    <property type="evidence" value="ECO:0007669"/>
    <property type="project" value="UniProtKB-SubCell"/>
</dbReference>
<feature type="region of interest" description="Disordered" evidence="16">
    <location>
        <begin position="334"/>
        <end position="390"/>
    </location>
</feature>
<dbReference type="InterPro" id="IPR000276">
    <property type="entry name" value="GPCR_Rhodpsn"/>
</dbReference>
<dbReference type="PROSITE" id="PS50262">
    <property type="entry name" value="G_PROTEIN_RECEP_F1_2"/>
    <property type="match status" value="1"/>
</dbReference>
<evidence type="ECO:0000256" key="14">
    <source>
        <dbReference type="ARBA" id="ARBA00031245"/>
    </source>
</evidence>
<dbReference type="PRINTS" id="PR00237">
    <property type="entry name" value="GPCRRHODOPSN"/>
</dbReference>
<gene>
    <name evidence="19" type="ORF">KUDE01_029682</name>
</gene>
<feature type="transmembrane region" description="Helical" evidence="17">
    <location>
        <begin position="93"/>
        <end position="119"/>
    </location>
</feature>
<dbReference type="SUPFAM" id="SSF81321">
    <property type="entry name" value="Family A G protein-coupled receptor-like"/>
    <property type="match status" value="1"/>
</dbReference>
<feature type="transmembrane region" description="Helical" evidence="17">
    <location>
        <begin position="211"/>
        <end position="231"/>
    </location>
</feature>
<protein>
    <recommendedName>
        <fullName evidence="2">Alpha-2A adrenergic receptor</fullName>
    </recommendedName>
    <alternativeName>
        <fullName evidence="14">Alpha-2A adrenoreceptor</fullName>
    </alternativeName>
</protein>
<feature type="compositionally biased region" description="Basic residues" evidence="16">
    <location>
        <begin position="368"/>
        <end position="377"/>
    </location>
</feature>
<accession>A0AAD9F1S6</accession>
<keyword evidence="11" id="KW-0325">Glycoprotein</keyword>
<feature type="transmembrane region" description="Helical" evidence="17">
    <location>
        <begin position="131"/>
        <end position="150"/>
    </location>
</feature>
<dbReference type="Proteomes" id="UP001228049">
    <property type="component" value="Unassembled WGS sequence"/>
</dbReference>
<evidence type="ECO:0000313" key="20">
    <source>
        <dbReference type="Proteomes" id="UP001228049"/>
    </source>
</evidence>
<dbReference type="InterPro" id="IPR017452">
    <property type="entry name" value="GPCR_Rhodpsn_7TM"/>
</dbReference>
<dbReference type="GO" id="GO:0004938">
    <property type="term" value="F:alpha2-adrenergic receptor activity"/>
    <property type="evidence" value="ECO:0007669"/>
    <property type="project" value="TreeGrafter"/>
</dbReference>
<keyword evidence="13" id="KW-0449">Lipoprotein</keyword>
<dbReference type="PANTHER" id="PTHR24248">
    <property type="entry name" value="ADRENERGIC RECEPTOR-RELATED G-PROTEIN COUPLED RECEPTOR"/>
    <property type="match status" value="1"/>
</dbReference>
<keyword evidence="7 17" id="KW-0472">Membrane</keyword>
<dbReference type="PANTHER" id="PTHR24248:SF24">
    <property type="entry name" value="ALPHA-2A ADRENERGIC RECEPTOR"/>
    <property type="match status" value="1"/>
</dbReference>
<keyword evidence="10 15" id="KW-0675">Receptor</keyword>
<evidence type="ECO:0000259" key="18">
    <source>
        <dbReference type="PROSITE" id="PS50262"/>
    </source>
</evidence>
<evidence type="ECO:0000256" key="11">
    <source>
        <dbReference type="ARBA" id="ARBA00023180"/>
    </source>
</evidence>
<evidence type="ECO:0000256" key="13">
    <source>
        <dbReference type="ARBA" id="ARBA00023288"/>
    </source>
</evidence>
<evidence type="ECO:0000256" key="3">
    <source>
        <dbReference type="ARBA" id="ARBA00022475"/>
    </source>
</evidence>
<keyword evidence="9" id="KW-1015">Disulfide bond</keyword>
<keyword evidence="20" id="KW-1185">Reference proteome</keyword>
<keyword evidence="8" id="KW-0564">Palmitate</keyword>
<evidence type="ECO:0000256" key="6">
    <source>
        <dbReference type="ARBA" id="ARBA00023040"/>
    </source>
</evidence>
<dbReference type="PRINTS" id="PR01103">
    <property type="entry name" value="ADRENERGICR"/>
</dbReference>
<evidence type="ECO:0000256" key="4">
    <source>
        <dbReference type="ARBA" id="ARBA00022692"/>
    </source>
</evidence>
<dbReference type="InterPro" id="IPR002233">
    <property type="entry name" value="ADR_fam"/>
</dbReference>
<evidence type="ECO:0000256" key="17">
    <source>
        <dbReference type="SAM" id="Phobius"/>
    </source>
</evidence>
<name>A0AAD9F1S6_DISEL</name>
<evidence type="ECO:0000256" key="2">
    <source>
        <dbReference type="ARBA" id="ARBA00016136"/>
    </source>
</evidence>
<keyword evidence="3" id="KW-1003">Cell membrane</keyword>
<evidence type="ECO:0000256" key="10">
    <source>
        <dbReference type="ARBA" id="ARBA00023170"/>
    </source>
</evidence>
<evidence type="ECO:0000256" key="8">
    <source>
        <dbReference type="ARBA" id="ARBA00023139"/>
    </source>
</evidence>
<feature type="non-terminal residue" evidence="19">
    <location>
        <position position="390"/>
    </location>
</feature>
<dbReference type="PROSITE" id="PS00237">
    <property type="entry name" value="G_PROTEIN_RECEP_F1_1"/>
    <property type="match status" value="1"/>
</dbReference>
<keyword evidence="4 15" id="KW-0812">Transmembrane</keyword>
<dbReference type="AlphaFoldDB" id="A0AAD9F1S6"/>
<organism evidence="19 20">
    <name type="scientific">Dissostichus eleginoides</name>
    <name type="common">Patagonian toothfish</name>
    <name type="synonym">Dissostichus amissus</name>
    <dbReference type="NCBI Taxonomy" id="100907"/>
    <lineage>
        <taxon>Eukaryota</taxon>
        <taxon>Metazoa</taxon>
        <taxon>Chordata</taxon>
        <taxon>Craniata</taxon>
        <taxon>Vertebrata</taxon>
        <taxon>Euteleostomi</taxon>
        <taxon>Actinopterygii</taxon>
        <taxon>Neopterygii</taxon>
        <taxon>Teleostei</taxon>
        <taxon>Neoteleostei</taxon>
        <taxon>Acanthomorphata</taxon>
        <taxon>Eupercaria</taxon>
        <taxon>Perciformes</taxon>
        <taxon>Notothenioidei</taxon>
        <taxon>Nototheniidae</taxon>
        <taxon>Dissostichus</taxon>
    </lineage>
</organism>